<dbReference type="SUPFAM" id="SSF50939">
    <property type="entry name" value="Sialidases"/>
    <property type="match status" value="1"/>
</dbReference>
<dbReference type="InterPro" id="IPR036278">
    <property type="entry name" value="Sialidase_sf"/>
</dbReference>
<dbReference type="EMBL" id="BARW01026066">
    <property type="protein sequence ID" value="GAJ15033.1"/>
    <property type="molecule type" value="Genomic_DNA"/>
</dbReference>
<dbReference type="InterPro" id="IPR015943">
    <property type="entry name" value="WD40/YVTN_repeat-like_dom_sf"/>
</dbReference>
<name>X1UBZ7_9ZZZZ</name>
<dbReference type="Gene3D" id="2.130.10.10">
    <property type="entry name" value="YVTN repeat-like/Quinoprotein amine dehydrogenase"/>
    <property type="match status" value="1"/>
</dbReference>
<reference evidence="1" key="1">
    <citation type="journal article" date="2014" name="Front. Microbiol.">
        <title>High frequency of phylogenetically diverse reductive dehalogenase-homologous genes in deep subseafloor sedimentary metagenomes.</title>
        <authorList>
            <person name="Kawai M."/>
            <person name="Futagami T."/>
            <person name="Toyoda A."/>
            <person name="Takaki Y."/>
            <person name="Nishi S."/>
            <person name="Hori S."/>
            <person name="Arai W."/>
            <person name="Tsubouchi T."/>
            <person name="Morono Y."/>
            <person name="Uchiyama I."/>
            <person name="Ito T."/>
            <person name="Fujiyama A."/>
            <person name="Inagaki F."/>
            <person name="Takami H."/>
        </authorList>
    </citation>
    <scope>NUCLEOTIDE SEQUENCE</scope>
    <source>
        <strain evidence="1">Expedition CK06-06</strain>
    </source>
</reference>
<comment type="caution">
    <text evidence="1">The sequence shown here is derived from an EMBL/GenBank/DDBJ whole genome shotgun (WGS) entry which is preliminary data.</text>
</comment>
<evidence type="ECO:0000313" key="1">
    <source>
        <dbReference type="EMBL" id="GAJ15033.1"/>
    </source>
</evidence>
<proteinExistence type="predicted"/>
<evidence type="ECO:0008006" key="2">
    <source>
        <dbReference type="Google" id="ProtNLM"/>
    </source>
</evidence>
<dbReference type="AlphaFoldDB" id="X1UBZ7"/>
<protein>
    <recommendedName>
        <fullName evidence="2">Photosynthesis system II assembly factor Ycf48/Hcf136-like domain-containing protein</fullName>
    </recommendedName>
</protein>
<feature type="non-terminal residue" evidence="1">
    <location>
        <position position="168"/>
    </location>
</feature>
<gene>
    <name evidence="1" type="ORF">S12H4_42568</name>
</gene>
<accession>X1UBZ7</accession>
<sequence length="168" mass="18006">MKSKILRLMAVGLTLVMVLSLTIVMGIPAAAGENEWTSPAQPAKEGSSGDWLWDSTITDGPGPLAMAIDGTLWVYATVVIDGDTEAHLFSSSDGREWDKSDYFKDIESDTAVVDIAVSSLDADTLYVTDGNLVYYTKDGGDKWEEVGDASLIDALDGDDTEFITSVDV</sequence>
<organism evidence="1">
    <name type="scientific">marine sediment metagenome</name>
    <dbReference type="NCBI Taxonomy" id="412755"/>
    <lineage>
        <taxon>unclassified sequences</taxon>
        <taxon>metagenomes</taxon>
        <taxon>ecological metagenomes</taxon>
    </lineage>
</organism>